<dbReference type="EMBL" id="CP000542">
    <property type="protein sequence ID" value="ABM58140.1"/>
    <property type="molecule type" value="Genomic_DNA"/>
</dbReference>
<dbReference type="eggNOG" id="COG1943">
    <property type="taxonomic scope" value="Bacteria"/>
</dbReference>
<evidence type="ECO:0000313" key="3">
    <source>
        <dbReference type="Proteomes" id="UP000000374"/>
    </source>
</evidence>
<dbReference type="SUPFAM" id="SSF143422">
    <property type="entry name" value="Transposase IS200-like"/>
    <property type="match status" value="1"/>
</dbReference>
<sequence>MGLRRAPPMARLPRLTLPGYLHHVMQRGNNRQPLFVDGEDFRALLALLADNAPRCGVAVHAYVLMANHFHLLLTPGTQDGLPQLMQALGRRYVQYFNRRHARTGTLWEGRYRSTLLQAERYLLPCMVYMDLNPVRAALVAQAADYPWSSHAHWRGLRNDRLLTPHALYWALGNTPFAREAAYAALVQAGVGAQEQAALTASALSGWALGEAAFIGDLQKRTPRRVAPGRSGRPRTASGT</sequence>
<gene>
    <name evidence="2" type="ordered locus">Veis_2394</name>
</gene>
<protein>
    <recommendedName>
        <fullName evidence="1">Transposase IS200-like domain-containing protein</fullName>
    </recommendedName>
</protein>
<organism evidence="2 3">
    <name type="scientific">Verminephrobacter eiseniae (strain EF01-2)</name>
    <dbReference type="NCBI Taxonomy" id="391735"/>
    <lineage>
        <taxon>Bacteria</taxon>
        <taxon>Pseudomonadati</taxon>
        <taxon>Pseudomonadota</taxon>
        <taxon>Betaproteobacteria</taxon>
        <taxon>Burkholderiales</taxon>
        <taxon>Comamonadaceae</taxon>
        <taxon>Verminephrobacter</taxon>
    </lineage>
</organism>
<dbReference type="SMART" id="SM01321">
    <property type="entry name" value="Y1_Tnp"/>
    <property type="match status" value="1"/>
</dbReference>
<dbReference type="Pfam" id="PF01797">
    <property type="entry name" value="Y1_Tnp"/>
    <property type="match status" value="1"/>
</dbReference>
<dbReference type="KEGG" id="vei:Veis_2394"/>
<dbReference type="GO" id="GO:0004803">
    <property type="term" value="F:transposase activity"/>
    <property type="evidence" value="ECO:0007669"/>
    <property type="project" value="InterPro"/>
</dbReference>
<dbReference type="InterPro" id="IPR036515">
    <property type="entry name" value="Transposase_17_sf"/>
</dbReference>
<dbReference type="PANTHER" id="PTHR34322:SF2">
    <property type="entry name" value="TRANSPOSASE IS200-LIKE DOMAIN-CONTAINING PROTEIN"/>
    <property type="match status" value="1"/>
</dbReference>
<accession>A1WKI3</accession>
<dbReference type="STRING" id="391735.Veis_2394"/>
<dbReference type="GO" id="GO:0003677">
    <property type="term" value="F:DNA binding"/>
    <property type="evidence" value="ECO:0007669"/>
    <property type="project" value="InterPro"/>
</dbReference>
<evidence type="ECO:0000313" key="2">
    <source>
        <dbReference type="EMBL" id="ABM58140.1"/>
    </source>
</evidence>
<name>A1WKI3_VEREI</name>
<evidence type="ECO:0000259" key="1">
    <source>
        <dbReference type="SMART" id="SM01321"/>
    </source>
</evidence>
<dbReference type="PANTHER" id="PTHR34322">
    <property type="entry name" value="TRANSPOSASE, Y1_TNP DOMAIN-CONTAINING"/>
    <property type="match status" value="1"/>
</dbReference>
<dbReference type="AlphaFoldDB" id="A1WKI3"/>
<proteinExistence type="predicted"/>
<feature type="domain" description="Transposase IS200-like" evidence="1">
    <location>
        <begin position="17"/>
        <end position="132"/>
    </location>
</feature>
<dbReference type="InterPro" id="IPR002686">
    <property type="entry name" value="Transposase_17"/>
</dbReference>
<dbReference type="HOGENOM" id="CLU_068226_1_2_4"/>
<dbReference type="GO" id="GO:0006313">
    <property type="term" value="P:DNA transposition"/>
    <property type="evidence" value="ECO:0007669"/>
    <property type="project" value="InterPro"/>
</dbReference>
<keyword evidence="3" id="KW-1185">Reference proteome</keyword>
<dbReference type="Gene3D" id="3.30.70.1290">
    <property type="entry name" value="Transposase IS200-like"/>
    <property type="match status" value="1"/>
</dbReference>
<reference evidence="3" key="1">
    <citation type="submission" date="2006-12" db="EMBL/GenBank/DDBJ databases">
        <title>Complete sequence of chromosome 1 of Verminephrobacter eiseniae EF01-2.</title>
        <authorList>
            <person name="Copeland A."/>
            <person name="Lucas S."/>
            <person name="Lapidus A."/>
            <person name="Barry K."/>
            <person name="Detter J.C."/>
            <person name="Glavina del Rio T."/>
            <person name="Dalin E."/>
            <person name="Tice H."/>
            <person name="Pitluck S."/>
            <person name="Chertkov O."/>
            <person name="Brettin T."/>
            <person name="Bruce D."/>
            <person name="Han C."/>
            <person name="Tapia R."/>
            <person name="Gilna P."/>
            <person name="Schmutz J."/>
            <person name="Larimer F."/>
            <person name="Land M."/>
            <person name="Hauser L."/>
            <person name="Kyrpides N."/>
            <person name="Kim E."/>
            <person name="Stahl D."/>
            <person name="Richardson P."/>
        </authorList>
    </citation>
    <scope>NUCLEOTIDE SEQUENCE [LARGE SCALE GENOMIC DNA]</scope>
    <source>
        <strain evidence="3">EF01-2</strain>
    </source>
</reference>
<dbReference type="Proteomes" id="UP000000374">
    <property type="component" value="Chromosome"/>
</dbReference>